<dbReference type="PANTHER" id="PTHR37817">
    <property type="entry name" value="N-ACETYLTRANSFERASE EIS"/>
    <property type="match status" value="1"/>
</dbReference>
<feature type="binding site" evidence="3">
    <location>
        <begin position="141"/>
        <end position="142"/>
    </location>
    <ligand>
        <name>acetyl-CoA</name>
        <dbReference type="ChEBI" id="CHEBI:57288"/>
    </ligand>
</feature>
<dbReference type="InterPro" id="IPR025559">
    <property type="entry name" value="Eis_dom"/>
</dbReference>
<dbReference type="InterPro" id="IPR051554">
    <property type="entry name" value="Acetyltransferase_Eis"/>
</dbReference>
<dbReference type="Pfam" id="PF13530">
    <property type="entry name" value="SCP2_2"/>
    <property type="match status" value="1"/>
</dbReference>
<feature type="domain" description="Enhanced intracellular survival protein" evidence="4">
    <location>
        <begin position="325"/>
        <end position="424"/>
    </location>
</feature>
<dbReference type="Proteomes" id="UP001589608">
    <property type="component" value="Unassembled WGS sequence"/>
</dbReference>
<sequence>MTIEIRPIERAEVRSYLQVLPYVNGLPHWEPAPAAWHGGPEAWPQPPAPATDAQLDAFAERVFGGGFFPQAAFVDGRLVGGSAMLAMDITVPGPLAVPMGGVTATAVVATHRRRGLLRGMMQAMFDAALARGEALAGLSASEGGIYGRYGFGPATRRTRWEIERAEAAFADPAPAGGDLELVGAAVARAAWPQVHALVRRERVGELSPQPGRWDRLSDESSGTAGPMRYLVHRTGGAVDGIAQFRLPWSSTVEHTGTLVVEALEAASPDAYRALWGLLLDFDLTRRVVAPARPVDEPLRWMLRSPRAMRVTRQSDSLWLRILDLAAAIGSRQYTGETGLTIEVPPDPMCPGNAGVWRLDLGPSGGSCVRTGAAPEVTIGIQALGSLFLGGHSAALLAAAGLIREHRAGAVAALGRALRHDPEPFNAFVF</sequence>
<evidence type="ECO:0000256" key="2">
    <source>
        <dbReference type="ARBA" id="ARBA00023315"/>
    </source>
</evidence>
<protein>
    <submittedName>
        <fullName evidence="6">GNAT family N-acetyltransferase</fullName>
        <ecNumber evidence="6">2.3.1.-</ecNumber>
    </submittedName>
</protein>
<dbReference type="Gene3D" id="3.30.1050.10">
    <property type="entry name" value="SCP2 sterol-binding domain"/>
    <property type="match status" value="1"/>
</dbReference>
<keyword evidence="1 3" id="KW-0808">Transferase</keyword>
<keyword evidence="7" id="KW-1185">Reference proteome</keyword>
<feature type="active site" description="Proton donor" evidence="3">
    <location>
        <position position="146"/>
    </location>
</feature>
<feature type="binding site" evidence="3">
    <location>
        <begin position="113"/>
        <end position="118"/>
    </location>
    <ligand>
        <name>acetyl-CoA</name>
        <dbReference type="ChEBI" id="CHEBI:57288"/>
    </ligand>
</feature>
<evidence type="ECO:0000256" key="1">
    <source>
        <dbReference type="ARBA" id="ARBA00022679"/>
    </source>
</evidence>
<dbReference type="EMBL" id="JBHMCA010000052">
    <property type="protein sequence ID" value="MFB9447182.1"/>
    <property type="molecule type" value="Genomic_DNA"/>
</dbReference>
<name>A0ABV5ME99_9ACTN</name>
<feature type="domain" description="Eis-like acetyltransferase" evidence="5">
    <location>
        <begin position="209"/>
        <end position="321"/>
    </location>
</feature>
<dbReference type="NCBIfam" id="NF002367">
    <property type="entry name" value="PRK01346.1-4"/>
    <property type="match status" value="1"/>
</dbReference>
<dbReference type="PANTHER" id="PTHR37817:SF1">
    <property type="entry name" value="N-ACETYLTRANSFERASE EIS"/>
    <property type="match status" value="1"/>
</dbReference>
<comment type="subunit">
    <text evidence="3">Homohexamer; trimer of dimers.</text>
</comment>
<dbReference type="InterPro" id="IPR041380">
    <property type="entry name" value="Acetyltransf_17"/>
</dbReference>
<dbReference type="Gene3D" id="3.40.630.30">
    <property type="match status" value="2"/>
</dbReference>
<comment type="similarity">
    <text evidence="3">Belongs to the acetyltransferase Eis family.</text>
</comment>
<comment type="caution">
    <text evidence="6">The sequence shown here is derived from an EMBL/GenBank/DDBJ whole genome shotgun (WGS) entry which is preliminary data.</text>
</comment>
<evidence type="ECO:0000256" key="3">
    <source>
        <dbReference type="HAMAP-Rule" id="MF_01812"/>
    </source>
</evidence>
<gene>
    <name evidence="6" type="ORF">ACFFTR_29170</name>
</gene>
<dbReference type="HAMAP" id="MF_01812">
    <property type="entry name" value="Eis"/>
    <property type="match status" value="1"/>
</dbReference>
<dbReference type="Pfam" id="PF13527">
    <property type="entry name" value="Acetyltransf_9"/>
    <property type="match status" value="1"/>
</dbReference>
<dbReference type="Pfam" id="PF17668">
    <property type="entry name" value="Acetyltransf_17"/>
    <property type="match status" value="1"/>
</dbReference>
<proteinExistence type="inferred from homology"/>
<keyword evidence="2 3" id="KW-0012">Acyltransferase</keyword>
<dbReference type="RefSeq" id="WP_223092560.1">
    <property type="nucleotide sequence ID" value="NZ_CP061913.1"/>
</dbReference>
<dbReference type="InterPro" id="IPR036527">
    <property type="entry name" value="SCP2_sterol-bd_dom_sf"/>
</dbReference>
<dbReference type="InterPro" id="IPR022902">
    <property type="entry name" value="NAcTrfase_Eis"/>
</dbReference>
<dbReference type="SUPFAM" id="SSF55718">
    <property type="entry name" value="SCP-like"/>
    <property type="match status" value="1"/>
</dbReference>
<evidence type="ECO:0000259" key="4">
    <source>
        <dbReference type="Pfam" id="PF13530"/>
    </source>
</evidence>
<comment type="caution">
    <text evidence="3">Lacks conserved residue(s) required for the propagation of feature annotation.</text>
</comment>
<dbReference type="GO" id="GO:0016746">
    <property type="term" value="F:acyltransferase activity"/>
    <property type="evidence" value="ECO:0007669"/>
    <property type="project" value="UniProtKB-KW"/>
</dbReference>
<dbReference type="InterPro" id="IPR016181">
    <property type="entry name" value="Acyl_CoA_acyltransferase"/>
</dbReference>
<accession>A0ABV5ME99</accession>
<evidence type="ECO:0000259" key="5">
    <source>
        <dbReference type="Pfam" id="PF17668"/>
    </source>
</evidence>
<evidence type="ECO:0000313" key="6">
    <source>
        <dbReference type="EMBL" id="MFB9447182.1"/>
    </source>
</evidence>
<dbReference type="SUPFAM" id="SSF55729">
    <property type="entry name" value="Acyl-CoA N-acyltransferases (Nat)"/>
    <property type="match status" value="1"/>
</dbReference>
<feature type="active site" description="Proton acceptor; via carboxylate" evidence="3">
    <location>
        <position position="429"/>
    </location>
</feature>
<organism evidence="6 7">
    <name type="scientific">Dactylosporangium vinaceum</name>
    <dbReference type="NCBI Taxonomy" id="53362"/>
    <lineage>
        <taxon>Bacteria</taxon>
        <taxon>Bacillati</taxon>
        <taxon>Actinomycetota</taxon>
        <taxon>Actinomycetes</taxon>
        <taxon>Micromonosporales</taxon>
        <taxon>Micromonosporaceae</taxon>
        <taxon>Dactylosporangium</taxon>
    </lineage>
</organism>
<reference evidence="6 7" key="1">
    <citation type="submission" date="2024-09" db="EMBL/GenBank/DDBJ databases">
        <authorList>
            <person name="Sun Q."/>
            <person name="Mori K."/>
        </authorList>
    </citation>
    <scope>NUCLEOTIDE SEQUENCE [LARGE SCALE GENOMIC DNA]</scope>
    <source>
        <strain evidence="6 7">JCM 3307</strain>
    </source>
</reference>
<dbReference type="EC" id="2.3.1.-" evidence="6"/>
<evidence type="ECO:0000313" key="7">
    <source>
        <dbReference type="Proteomes" id="UP001589608"/>
    </source>
</evidence>